<organism evidence="6 7">
    <name type="scientific">Dioscorea zingiberensis</name>
    <dbReference type="NCBI Taxonomy" id="325984"/>
    <lineage>
        <taxon>Eukaryota</taxon>
        <taxon>Viridiplantae</taxon>
        <taxon>Streptophyta</taxon>
        <taxon>Embryophyta</taxon>
        <taxon>Tracheophyta</taxon>
        <taxon>Spermatophyta</taxon>
        <taxon>Magnoliopsida</taxon>
        <taxon>Liliopsida</taxon>
        <taxon>Dioscoreales</taxon>
        <taxon>Dioscoreaceae</taxon>
        <taxon>Dioscorea</taxon>
    </lineage>
</organism>
<accession>A0A9D5BW81</accession>
<dbReference type="PANTHER" id="PTHR23253">
    <property type="entry name" value="EUKARYOTIC TRANSLATION INITIATION FACTOR 4 GAMMA"/>
    <property type="match status" value="1"/>
</dbReference>
<name>A0A9D5BW81_9LILI</name>
<feature type="compositionally biased region" description="Basic and acidic residues" evidence="4">
    <location>
        <begin position="141"/>
        <end position="153"/>
    </location>
</feature>
<evidence type="ECO:0000256" key="1">
    <source>
        <dbReference type="ARBA" id="ARBA00005775"/>
    </source>
</evidence>
<gene>
    <name evidence="6" type="ORF">J5N97_029610</name>
</gene>
<dbReference type="InterPro" id="IPR016024">
    <property type="entry name" value="ARM-type_fold"/>
</dbReference>
<feature type="domain" description="MIF4G" evidence="5">
    <location>
        <begin position="1181"/>
        <end position="1380"/>
    </location>
</feature>
<reference evidence="6" key="2">
    <citation type="journal article" date="2022" name="Hortic Res">
        <title>The genome of Dioscorea zingiberensis sheds light on the biosynthesis, origin and evolution of the medicinally important diosgenin saponins.</title>
        <authorList>
            <person name="Li Y."/>
            <person name="Tan C."/>
            <person name="Li Z."/>
            <person name="Guo J."/>
            <person name="Li S."/>
            <person name="Chen X."/>
            <person name="Wang C."/>
            <person name="Dai X."/>
            <person name="Yang H."/>
            <person name="Song W."/>
            <person name="Hou L."/>
            <person name="Xu J."/>
            <person name="Tong Z."/>
            <person name="Xu A."/>
            <person name="Yuan X."/>
            <person name="Wang W."/>
            <person name="Yang Q."/>
            <person name="Chen L."/>
            <person name="Sun Z."/>
            <person name="Wang K."/>
            <person name="Pan B."/>
            <person name="Chen J."/>
            <person name="Bao Y."/>
            <person name="Liu F."/>
            <person name="Qi X."/>
            <person name="Gang D.R."/>
            <person name="Wen J."/>
            <person name="Li J."/>
        </authorList>
    </citation>
    <scope>NUCLEOTIDE SEQUENCE</scope>
    <source>
        <strain evidence="6">Dzin_1.0</strain>
    </source>
</reference>
<feature type="region of interest" description="Disordered" evidence="4">
    <location>
        <begin position="1054"/>
        <end position="1097"/>
    </location>
</feature>
<comment type="similarity">
    <text evidence="1">Belongs to the eukaryotic initiation factor 4G family.</text>
</comment>
<sequence length="1431" mass="154866">MFFSFKKSGNVQQYRVNQVSAGSDVGAAVSYQAANRAVQNGAHVQVHSHGSSDAPTTSGAKPVDSSRNSRTLPKAPPPQSAASLELRLCSTLETNQRFYLLISLFRDASNQFTLQFGTISPGIMNGMQIPARTSSAPPNLDEQKSDQARHDSFRAMPTLPLPAAPKQQQQTRKDVGVTKQSSPGESHPQTQTKKEVHMQNPPAPTVALPKPSVLPVTGTPMPVSMPFQQPQVSLQFGGPGIQLQSQGVTAGSVQMPLTFPVGGAPQVPQQMFVSALQSHPMQPQAIMHQGQGFGFAPQIGHQLPSQLGNLGIAIGPQFGPQQPGKFGDGGSSRQRSIANLTPQSQPLPTFTSAHQMNYYSPLQPNTYGPPLVYPTATSIPISSSQMSTHATRHGYTVGPSGQPVSFMNPPILNPITGMKTGPPLHGVPESVKSEVSSFSAPSSSVQVSIKPSIGSHVDKIGTFSATSTAPISEVCVESNLQQPVPVSEPSVTKSLPVTNRQSAAPSDSLLLQRSEHECSSAALVTPVGDPVAVAVGTGGRKREPITRSNSSKEYQKKPSKKDMGHMQQQQHQDTLNSVSVEVTKSSSKTTKNSSATDISSQQEPGFCDNQLKTSGAVEDEAVLALPTPTAVVLEKETTPNANLCCSYESTPNMIGIPTMEGDSAETSTSVVLNDDGIVRQSLDSTLSQTEHDLVEVGPKSEMHASQVHKIEASNNLLQDDISVAKVNPITNAAQSVEPFMSVKQDTAGTEDSDKSATCLSDDAEKQQLEVHTEDLSSCVGVDQKPEQVDGSVAASDNVNVKSGSFSHLLQANANVDKISPADDVTIASKIISHRDVDTSDHAVPLPEATIRQIPVSLGTGQNREGKAADLPSGNPVTVAHSGPKDKPTLEPPRAKTASGKKKLLKEILLKADSAGSSDLYNAYKSTEEKKESTSSSECKDISSTVDTKNMSIDDPNKESVCLVEDKLSKGEVDDWEDAADISTLKLGTSENNHHAHGATKHADEYGNEATGRKKYSRDFLMTLSEQCMELPAGFEIGYDIANSLMTGPVTVSYAVDREPHPSPGRSTDRSPRGPRVDRRMVGVGDDDKWSKLSGSSGPGHDLRLDIGHGAPAVSFRPGQGVNHGVLRNPRGQSSNQYAGGILSGPIQAMKLLLEGCHRMVMHKATRKYEVGKVSDVEQAKQRQLKSILNKLTPQNFEKLFAQVKEVNIDNPVTLTGVISQIFDKALMEPTFCEMYADFCYHLSAELPDFSENNEKITFKRLLLNKCQEEFERGEREQAEADKADEEGEIQQTEGEREEKRIKARMSGCWEILGQYQNPDEEDLEALCKLMSTIGQMIDHSKAKEHMDAYFDMMLKLSTNQKLSSRVRFMLRDAIDLRKNRWQQRRKIEGPKKIEEVHRDVAHERQAQTSRLARGPVISSTPRRGAAVDFWF</sequence>
<evidence type="ECO:0000256" key="4">
    <source>
        <dbReference type="SAM" id="MobiDB-lite"/>
    </source>
</evidence>
<keyword evidence="3" id="KW-0648">Protein biosynthesis</keyword>
<feature type="region of interest" description="Disordered" evidence="4">
    <location>
        <begin position="534"/>
        <end position="610"/>
    </location>
</feature>
<dbReference type="GO" id="GO:0016281">
    <property type="term" value="C:eukaryotic translation initiation factor 4F complex"/>
    <property type="evidence" value="ECO:0007669"/>
    <property type="project" value="TreeGrafter"/>
</dbReference>
<feature type="region of interest" description="Disordered" evidence="4">
    <location>
        <begin position="40"/>
        <end position="81"/>
    </location>
</feature>
<keyword evidence="2" id="KW-0396">Initiation factor</keyword>
<feature type="compositionally biased region" description="Polar residues" evidence="4">
    <location>
        <begin position="178"/>
        <end position="191"/>
    </location>
</feature>
<feature type="compositionally biased region" description="Polar residues" evidence="4">
    <location>
        <begin position="48"/>
        <end position="71"/>
    </location>
</feature>
<keyword evidence="7" id="KW-1185">Reference proteome</keyword>
<feature type="region of interest" description="Disordered" evidence="4">
    <location>
        <begin position="853"/>
        <end position="900"/>
    </location>
</feature>
<dbReference type="Gene3D" id="1.25.40.180">
    <property type="match status" value="2"/>
</dbReference>
<feature type="region of interest" description="Disordered" evidence="4">
    <location>
        <begin position="1273"/>
        <end position="1297"/>
    </location>
</feature>
<feature type="compositionally biased region" description="Basic and acidic residues" evidence="4">
    <location>
        <begin position="553"/>
        <end position="564"/>
    </location>
</feature>
<evidence type="ECO:0000313" key="7">
    <source>
        <dbReference type="Proteomes" id="UP001085076"/>
    </source>
</evidence>
<dbReference type="InterPro" id="IPR003890">
    <property type="entry name" value="MIF4G-like_typ-3"/>
</dbReference>
<dbReference type="GO" id="GO:0003729">
    <property type="term" value="F:mRNA binding"/>
    <property type="evidence" value="ECO:0007669"/>
    <property type="project" value="TreeGrafter"/>
</dbReference>
<dbReference type="Pfam" id="PF02854">
    <property type="entry name" value="MIF4G"/>
    <property type="match status" value="2"/>
</dbReference>
<evidence type="ECO:0000256" key="3">
    <source>
        <dbReference type="ARBA" id="ARBA00022917"/>
    </source>
</evidence>
<reference evidence="6" key="1">
    <citation type="submission" date="2021-03" db="EMBL/GenBank/DDBJ databases">
        <authorList>
            <person name="Li Z."/>
            <person name="Yang C."/>
        </authorList>
    </citation>
    <scope>NUCLEOTIDE SEQUENCE</scope>
    <source>
        <strain evidence="6">Dzin_1.0</strain>
        <tissue evidence="6">Leaf</tissue>
    </source>
</reference>
<dbReference type="PANTHER" id="PTHR23253:SF9">
    <property type="entry name" value="EUKARYOTIC TRANSLATION INITIATION FACTOR 4 GAMMA 2"/>
    <property type="match status" value="1"/>
</dbReference>
<dbReference type="SUPFAM" id="SSF48371">
    <property type="entry name" value="ARM repeat"/>
    <property type="match status" value="1"/>
</dbReference>
<feature type="region of interest" description="Disordered" evidence="4">
    <location>
        <begin position="482"/>
        <end position="509"/>
    </location>
</feature>
<protein>
    <recommendedName>
        <fullName evidence="5">MIF4G domain-containing protein</fullName>
    </recommendedName>
</protein>
<dbReference type="Proteomes" id="UP001085076">
    <property type="component" value="Miscellaneous, Linkage group lg10"/>
</dbReference>
<dbReference type="EMBL" id="JAGGNH010000010">
    <property type="protein sequence ID" value="KAJ0961782.1"/>
    <property type="molecule type" value="Genomic_DNA"/>
</dbReference>
<feature type="region of interest" description="Disordered" evidence="4">
    <location>
        <begin position="127"/>
        <end position="213"/>
    </location>
</feature>
<proteinExistence type="inferred from homology"/>
<feature type="compositionally biased region" description="Low complexity" evidence="4">
    <location>
        <begin position="565"/>
        <end position="594"/>
    </location>
</feature>
<dbReference type="SMART" id="SM00543">
    <property type="entry name" value="MIF4G"/>
    <property type="match status" value="1"/>
</dbReference>
<dbReference type="GO" id="GO:0003743">
    <property type="term" value="F:translation initiation factor activity"/>
    <property type="evidence" value="ECO:0007669"/>
    <property type="project" value="UniProtKB-KW"/>
</dbReference>
<evidence type="ECO:0000313" key="6">
    <source>
        <dbReference type="EMBL" id="KAJ0961782.1"/>
    </source>
</evidence>
<evidence type="ECO:0000256" key="2">
    <source>
        <dbReference type="ARBA" id="ARBA00022540"/>
    </source>
</evidence>
<feature type="compositionally biased region" description="Basic and acidic residues" evidence="4">
    <location>
        <begin position="1055"/>
        <end position="1090"/>
    </location>
</feature>
<comment type="caution">
    <text evidence="6">The sequence shown here is derived from an EMBL/GenBank/DDBJ whole genome shotgun (WGS) entry which is preliminary data.</text>
</comment>
<evidence type="ECO:0000259" key="5">
    <source>
        <dbReference type="SMART" id="SM00543"/>
    </source>
</evidence>
<dbReference type="OrthoDB" id="514777at2759"/>